<feature type="chain" id="PRO_5043855245" description="GPI anchored cell wall protein" evidence="2">
    <location>
        <begin position="20"/>
        <end position="174"/>
    </location>
</feature>
<keyword evidence="2" id="KW-0732">Signal</keyword>
<dbReference type="AlphaFoldDB" id="A0AAV9Q0W8"/>
<evidence type="ECO:0000313" key="4">
    <source>
        <dbReference type="Proteomes" id="UP001345827"/>
    </source>
</evidence>
<evidence type="ECO:0000313" key="3">
    <source>
        <dbReference type="EMBL" id="KAK5531780.1"/>
    </source>
</evidence>
<evidence type="ECO:0008006" key="5">
    <source>
        <dbReference type="Google" id="ProtNLM"/>
    </source>
</evidence>
<evidence type="ECO:0000256" key="2">
    <source>
        <dbReference type="SAM" id="SignalP"/>
    </source>
</evidence>
<feature type="region of interest" description="Disordered" evidence="1">
    <location>
        <begin position="116"/>
        <end position="140"/>
    </location>
</feature>
<feature type="signal peptide" evidence="2">
    <location>
        <begin position="1"/>
        <end position="19"/>
    </location>
</feature>
<proteinExistence type="predicted"/>
<accession>A0AAV9Q0W8</accession>
<protein>
    <recommendedName>
        <fullName evidence="5">GPI anchored cell wall protein</fullName>
    </recommendedName>
</protein>
<organism evidence="3 4">
    <name type="scientific">Vermiconidia calcicola</name>
    <dbReference type="NCBI Taxonomy" id="1690605"/>
    <lineage>
        <taxon>Eukaryota</taxon>
        <taxon>Fungi</taxon>
        <taxon>Dikarya</taxon>
        <taxon>Ascomycota</taxon>
        <taxon>Pezizomycotina</taxon>
        <taxon>Dothideomycetes</taxon>
        <taxon>Dothideomycetidae</taxon>
        <taxon>Mycosphaerellales</taxon>
        <taxon>Extremaceae</taxon>
        <taxon>Vermiconidia</taxon>
    </lineage>
</organism>
<dbReference type="Proteomes" id="UP001345827">
    <property type="component" value="Unassembled WGS sequence"/>
</dbReference>
<keyword evidence="4" id="KW-1185">Reference proteome</keyword>
<reference evidence="3 4" key="1">
    <citation type="submission" date="2023-06" db="EMBL/GenBank/DDBJ databases">
        <title>Black Yeasts Isolated from many extreme environments.</title>
        <authorList>
            <person name="Coleine C."/>
            <person name="Stajich J.E."/>
            <person name="Selbmann L."/>
        </authorList>
    </citation>
    <scope>NUCLEOTIDE SEQUENCE [LARGE SCALE GENOMIC DNA]</scope>
    <source>
        <strain evidence="3 4">CCFEE 5887</strain>
    </source>
</reference>
<name>A0AAV9Q0W8_9PEZI</name>
<evidence type="ECO:0000256" key="1">
    <source>
        <dbReference type="SAM" id="MobiDB-lite"/>
    </source>
</evidence>
<gene>
    <name evidence="3" type="ORF">LTR25_008110</name>
</gene>
<sequence length="174" mass="16826">MKPSFVLLPTFLFAVRALADVPPACLLSAVNTQDNPTDLSSLCGNEATQVQKAINGLCTSTNKSAAQSAFIATCSSAGSSVAPYTATATSAATTNTSSGSFVYTTVVDGSTIVTSAGSSPTSGAGASAEATGTSATNSASESAASATGNAASEQRQVGSFAAAVIAIAGVVAVL</sequence>
<dbReference type="EMBL" id="JAXLQG010000016">
    <property type="protein sequence ID" value="KAK5531780.1"/>
    <property type="molecule type" value="Genomic_DNA"/>
</dbReference>
<comment type="caution">
    <text evidence="3">The sequence shown here is derived from an EMBL/GenBank/DDBJ whole genome shotgun (WGS) entry which is preliminary data.</text>
</comment>